<feature type="domain" description="Type II secretion system protein GspF" evidence="7">
    <location>
        <begin position="163"/>
        <end position="288"/>
    </location>
</feature>
<evidence type="ECO:0000256" key="3">
    <source>
        <dbReference type="ARBA" id="ARBA00022692"/>
    </source>
</evidence>
<dbReference type="RefSeq" id="WP_382397793.1">
    <property type="nucleotide sequence ID" value="NZ_JBHSWH010000001.1"/>
</dbReference>
<reference evidence="9" key="1">
    <citation type="journal article" date="2019" name="Int. J. Syst. Evol. Microbiol.">
        <title>The Global Catalogue of Microorganisms (GCM) 10K type strain sequencing project: providing services to taxonomists for standard genome sequencing and annotation.</title>
        <authorList>
            <consortium name="The Broad Institute Genomics Platform"/>
            <consortium name="The Broad Institute Genome Sequencing Center for Infectious Disease"/>
            <person name="Wu L."/>
            <person name="Ma J."/>
        </authorList>
    </citation>
    <scope>NUCLEOTIDE SEQUENCE [LARGE SCALE GENOMIC DNA]</scope>
    <source>
        <strain evidence="9">CCUG 58127</strain>
    </source>
</reference>
<evidence type="ECO:0000256" key="4">
    <source>
        <dbReference type="ARBA" id="ARBA00022989"/>
    </source>
</evidence>
<dbReference type="PANTHER" id="PTHR35007:SF2">
    <property type="entry name" value="PILUS ASSEMBLE PROTEIN"/>
    <property type="match status" value="1"/>
</dbReference>
<accession>A0ABW2AAU5</accession>
<dbReference type="Pfam" id="PF00482">
    <property type="entry name" value="T2SSF"/>
    <property type="match status" value="1"/>
</dbReference>
<name>A0ABW2AAU5_9MICO</name>
<keyword evidence="5 6" id="KW-0472">Membrane</keyword>
<dbReference type="Proteomes" id="UP001596298">
    <property type="component" value="Unassembled WGS sequence"/>
</dbReference>
<evidence type="ECO:0000313" key="9">
    <source>
        <dbReference type="Proteomes" id="UP001596298"/>
    </source>
</evidence>
<keyword evidence="4 6" id="KW-1133">Transmembrane helix</keyword>
<evidence type="ECO:0000259" key="7">
    <source>
        <dbReference type="Pfam" id="PF00482"/>
    </source>
</evidence>
<dbReference type="InterPro" id="IPR018076">
    <property type="entry name" value="T2SS_GspF_dom"/>
</dbReference>
<feature type="transmembrane region" description="Helical" evidence="6">
    <location>
        <begin position="129"/>
        <end position="149"/>
    </location>
</feature>
<keyword evidence="3 6" id="KW-0812">Transmembrane</keyword>
<dbReference type="PANTHER" id="PTHR35007">
    <property type="entry name" value="INTEGRAL MEMBRANE PROTEIN-RELATED"/>
    <property type="match status" value="1"/>
</dbReference>
<proteinExistence type="predicted"/>
<feature type="transmembrane region" description="Helical" evidence="6">
    <location>
        <begin position="6"/>
        <end position="23"/>
    </location>
</feature>
<sequence length="304" mass="32113">MGIVYAGAGLIAVAILVAAFLLARSSDDAQTVSKSLALINGGGVGAAPSTDSQAASLVDRLLELTAHTTRKLTTSSVITRLARNLDRAGHPVPWTVERLLGAKGLCGILGAMLGLMLGGGISLQGVFCALLLGALLFFLPDLLLYNVALHRQEQVMRGFAEMLDMLTICVEAGQGFDAALQEVARNVQGPIAGELARMTAEIQIGTSRSEAFRGLGERVSLAEVKSFVTAIAQADKMGIPLASVLREQTNAMRLARRQKAEAQAQKVTVKILFPLILCLFPALMVVVIGPGAIRIFEMFSHAAH</sequence>
<evidence type="ECO:0000256" key="1">
    <source>
        <dbReference type="ARBA" id="ARBA00004651"/>
    </source>
</evidence>
<keyword evidence="2" id="KW-1003">Cell membrane</keyword>
<evidence type="ECO:0000256" key="2">
    <source>
        <dbReference type="ARBA" id="ARBA00022475"/>
    </source>
</evidence>
<dbReference type="EMBL" id="JBHSWH010000001">
    <property type="protein sequence ID" value="MFC6703974.1"/>
    <property type="molecule type" value="Genomic_DNA"/>
</dbReference>
<feature type="transmembrane region" description="Helical" evidence="6">
    <location>
        <begin position="271"/>
        <end position="296"/>
    </location>
</feature>
<comment type="caution">
    <text evidence="8">The sequence shown here is derived from an EMBL/GenBank/DDBJ whole genome shotgun (WGS) entry which is preliminary data.</text>
</comment>
<keyword evidence="9" id="KW-1185">Reference proteome</keyword>
<organism evidence="8 9">
    <name type="scientific">Flexivirga alba</name>
    <dbReference type="NCBI Taxonomy" id="702742"/>
    <lineage>
        <taxon>Bacteria</taxon>
        <taxon>Bacillati</taxon>
        <taxon>Actinomycetota</taxon>
        <taxon>Actinomycetes</taxon>
        <taxon>Micrococcales</taxon>
        <taxon>Dermacoccaceae</taxon>
        <taxon>Flexivirga</taxon>
    </lineage>
</organism>
<evidence type="ECO:0000313" key="8">
    <source>
        <dbReference type="EMBL" id="MFC6703974.1"/>
    </source>
</evidence>
<gene>
    <name evidence="8" type="ORF">ACFQDH_01485</name>
</gene>
<evidence type="ECO:0000256" key="5">
    <source>
        <dbReference type="ARBA" id="ARBA00023136"/>
    </source>
</evidence>
<protein>
    <submittedName>
        <fullName evidence="8">Type II secretion system F family protein</fullName>
    </submittedName>
</protein>
<evidence type="ECO:0000256" key="6">
    <source>
        <dbReference type="SAM" id="Phobius"/>
    </source>
</evidence>
<feature type="transmembrane region" description="Helical" evidence="6">
    <location>
        <begin position="104"/>
        <end position="123"/>
    </location>
</feature>
<comment type="subcellular location">
    <subcellularLocation>
        <location evidence="1">Cell membrane</location>
        <topology evidence="1">Multi-pass membrane protein</topology>
    </subcellularLocation>
</comment>